<dbReference type="eggNOG" id="KOG3001">
    <property type="taxonomic scope" value="Eukaryota"/>
</dbReference>
<organism evidence="8 9">
    <name type="scientific">Endocarpon pusillum (strain Z07020 / HMAS-L-300199)</name>
    <name type="common">Lichen-forming fungus</name>
    <dbReference type="NCBI Taxonomy" id="1263415"/>
    <lineage>
        <taxon>Eukaryota</taxon>
        <taxon>Fungi</taxon>
        <taxon>Dikarya</taxon>
        <taxon>Ascomycota</taxon>
        <taxon>Pezizomycotina</taxon>
        <taxon>Eurotiomycetes</taxon>
        <taxon>Chaetothyriomycetidae</taxon>
        <taxon>Verrucariales</taxon>
        <taxon>Verrucariaceae</taxon>
        <taxon>Endocarpon</taxon>
    </lineage>
</organism>
<dbReference type="HOGENOM" id="CLU_016499_0_0_1"/>
<feature type="compositionally biased region" description="Acidic residues" evidence="6">
    <location>
        <begin position="179"/>
        <end position="195"/>
    </location>
</feature>
<dbReference type="Gene3D" id="1.10.274.30">
    <property type="entry name" value="MRG domain"/>
    <property type="match status" value="1"/>
</dbReference>
<dbReference type="InterPro" id="IPR026541">
    <property type="entry name" value="MRG_dom"/>
</dbReference>
<dbReference type="Pfam" id="PF05712">
    <property type="entry name" value="MRG"/>
    <property type="match status" value="1"/>
</dbReference>
<accession>U1FUI0</accession>
<dbReference type="InterPro" id="IPR038217">
    <property type="entry name" value="MRG_C_sf"/>
</dbReference>
<dbReference type="Proteomes" id="UP000019373">
    <property type="component" value="Unassembled WGS sequence"/>
</dbReference>
<evidence type="ECO:0000256" key="6">
    <source>
        <dbReference type="SAM" id="MobiDB-lite"/>
    </source>
</evidence>
<evidence type="ECO:0000313" key="8">
    <source>
        <dbReference type="EMBL" id="ERF68462.1"/>
    </source>
</evidence>
<evidence type="ECO:0000313" key="9">
    <source>
        <dbReference type="Proteomes" id="UP000019373"/>
    </source>
</evidence>
<feature type="domain" description="MRG" evidence="7">
    <location>
        <begin position="790"/>
        <end position="979"/>
    </location>
</feature>
<proteinExistence type="predicted"/>
<dbReference type="GeneID" id="19238818"/>
<feature type="compositionally biased region" description="Basic and acidic residues" evidence="6">
    <location>
        <begin position="80"/>
        <end position="93"/>
    </location>
</feature>
<evidence type="ECO:0000256" key="5">
    <source>
        <dbReference type="ARBA" id="ARBA00023242"/>
    </source>
</evidence>
<dbReference type="GO" id="GO:0006325">
    <property type="term" value="P:chromatin organization"/>
    <property type="evidence" value="ECO:0007669"/>
    <property type="project" value="UniProtKB-KW"/>
</dbReference>
<evidence type="ECO:0000259" key="7">
    <source>
        <dbReference type="Pfam" id="PF05712"/>
    </source>
</evidence>
<dbReference type="AlphaFoldDB" id="U1FUI0"/>
<dbReference type="GO" id="GO:0006355">
    <property type="term" value="P:regulation of DNA-templated transcription"/>
    <property type="evidence" value="ECO:0007669"/>
    <property type="project" value="InterPro"/>
</dbReference>
<keyword evidence="4" id="KW-0804">Transcription</keyword>
<dbReference type="GO" id="GO:0032221">
    <property type="term" value="C:Rpd3S complex"/>
    <property type="evidence" value="ECO:0007669"/>
    <property type="project" value="TreeGrafter"/>
</dbReference>
<feature type="compositionally biased region" description="Low complexity" evidence="6">
    <location>
        <begin position="448"/>
        <end position="466"/>
    </location>
</feature>
<evidence type="ECO:0000256" key="1">
    <source>
        <dbReference type="ARBA" id="ARBA00004123"/>
    </source>
</evidence>
<feature type="compositionally biased region" description="Basic and acidic residues" evidence="6">
    <location>
        <begin position="39"/>
        <end position="48"/>
    </location>
</feature>
<feature type="region of interest" description="Disordered" evidence="6">
    <location>
        <begin position="80"/>
        <end position="484"/>
    </location>
</feature>
<name>U1FUI0_ENDPU</name>
<dbReference type="PROSITE" id="PS51640">
    <property type="entry name" value="MRG"/>
    <property type="match status" value="1"/>
</dbReference>
<keyword evidence="2" id="KW-0156">Chromatin regulator</keyword>
<protein>
    <recommendedName>
        <fullName evidence="7">MRG domain-containing protein</fullName>
    </recommendedName>
</protein>
<feature type="region of interest" description="Disordered" evidence="6">
    <location>
        <begin position="1"/>
        <end position="62"/>
    </location>
</feature>
<dbReference type="InterPro" id="IPR008676">
    <property type="entry name" value="MRG"/>
</dbReference>
<feature type="compositionally biased region" description="Polar residues" evidence="6">
    <location>
        <begin position="427"/>
        <end position="440"/>
    </location>
</feature>
<evidence type="ECO:0000256" key="4">
    <source>
        <dbReference type="ARBA" id="ARBA00023163"/>
    </source>
</evidence>
<feature type="compositionally biased region" description="Basic and acidic residues" evidence="6">
    <location>
        <begin position="1"/>
        <end position="14"/>
    </location>
</feature>
<dbReference type="PANTHER" id="PTHR10880:SF15">
    <property type="entry name" value="MSL COMPLEX SUBUNIT 3"/>
    <property type="match status" value="1"/>
</dbReference>
<dbReference type="Gene3D" id="2.30.30.140">
    <property type="match status" value="1"/>
</dbReference>
<dbReference type="PANTHER" id="PTHR10880">
    <property type="entry name" value="MORTALITY FACTOR 4-LIKE PROTEIN"/>
    <property type="match status" value="1"/>
</dbReference>
<dbReference type="GO" id="GO:0035267">
    <property type="term" value="C:NuA4 histone acetyltransferase complex"/>
    <property type="evidence" value="ECO:0007669"/>
    <property type="project" value="TreeGrafter"/>
</dbReference>
<keyword evidence="9" id="KW-1185">Reference proteome</keyword>
<dbReference type="EMBL" id="KE721518">
    <property type="protein sequence ID" value="ERF68462.1"/>
    <property type="molecule type" value="Genomic_DNA"/>
</dbReference>
<evidence type="ECO:0000256" key="2">
    <source>
        <dbReference type="ARBA" id="ARBA00022853"/>
    </source>
</evidence>
<comment type="subcellular location">
    <subcellularLocation>
        <location evidence="1">Nucleus</location>
    </subcellularLocation>
</comment>
<keyword evidence="3" id="KW-0805">Transcription regulation</keyword>
<dbReference type="OrthoDB" id="124855at2759"/>
<feature type="region of interest" description="Disordered" evidence="6">
    <location>
        <begin position="570"/>
        <end position="607"/>
    </location>
</feature>
<reference evidence="9" key="1">
    <citation type="journal article" date="2014" name="BMC Genomics">
        <title>Genome characteristics reveal the impact of lichenization on lichen-forming fungus Endocarpon pusillum Hedwig (Verrucariales, Ascomycota).</title>
        <authorList>
            <person name="Wang Y.-Y."/>
            <person name="Liu B."/>
            <person name="Zhang X.-Y."/>
            <person name="Zhou Q.-M."/>
            <person name="Zhang T."/>
            <person name="Li H."/>
            <person name="Yu Y.-F."/>
            <person name="Zhang X.-L."/>
            <person name="Hao X.-Y."/>
            <person name="Wang M."/>
            <person name="Wang L."/>
            <person name="Wei J.-C."/>
        </authorList>
    </citation>
    <scope>NUCLEOTIDE SEQUENCE [LARGE SCALE GENOMIC DNA]</scope>
    <source>
        <strain evidence="9">Z07020 / HMAS-L-300199</strain>
    </source>
</reference>
<dbReference type="RefSeq" id="XP_007805954.1">
    <property type="nucleotide sequence ID" value="XM_007807763.1"/>
</dbReference>
<sequence>MARVKFVADKKPDPPKSSPPPFPADEEPDEDKVPPLPEQPRRSLRNVERASANEYQTRWDDWVSEDRLRKLTEDNRELAASLRRDVMQTENRARNPKPVTAPKKGRTQGSEIGSGRGSEERNSSVPTGGRGAKRGKDNEIEKVATPAFFAPRRSARLLESAGPAQSTHPDSPDPSPSGSDEDADDDETESQDSEPDLASIFNFGPPVAFTANKNEASTLQDAPARGSPVTSTANKDELSTRQDAPARGISVASTVNKDELSTHQDAPARGISVASTVNKDELSTHQDAPARGISVASTVNKDELSTHQDAPARGISVASTVNKDELSTHQDAPARGISVASTVNKDELSTHQDAPARGISVASTANEDELSPRQDAPAREMSVASNANEDELSTRQGAPARETSVASTANEDELSTRQVAPARGMSVASTANEDQLSTRQDAPARGFPVASTASEEVSSSRRAAPARGFPVASTANEEVSSTRRIAPIRKAAGRGKRIKTMALRKIHSQYDEEAMKPYPLDFSAGKNNLELALTEIQTAVPMEDDVVAAPGYFADGQFQSPALETLTNAKRRPARPARPPGMRVSRQAERSVYQSALPPPGPDAEPADGDMLFEAAMKALSVPPPPDEPEHMTIDTFKHGHHWAPLIGGTTQSEKQQIEDEAEDIGAFTPKKAPHHPEYIKTRINDPLNANRLHFFKDQDANRTFTAAGGSKEPNTYVDPPGSGLRYDALKYPEYLLQYGPDVLGSLSVTDLNKLSRDTIVRFPKAALRKLPRKFLKKMKIPRPAKADDPTQEESFYSRPSVHIPMPDMIKGYLVDDWENVTKNLFLVGLPSLAPVNWIIDEYHYRERDKRREGSEEATRFREFCMGMQTYFGKMIGKTLLYKFERGQYAEVSPSTPILLPLEDLTKLWEEGKGAWKGKGPGDCYGAEHLCRLIVGMPEYMARTDMTRQHVSQVKEELTLLMQWMCRNYQLIFVNKYESPSAEYIEAARD</sequence>
<feature type="compositionally biased region" description="Polar residues" evidence="6">
    <location>
        <begin position="211"/>
        <end position="220"/>
    </location>
</feature>
<keyword evidence="5" id="KW-0539">Nucleus</keyword>
<dbReference type="OMA" id="RASANEY"/>
<feature type="compositionally biased region" description="Polar residues" evidence="6">
    <location>
        <begin position="473"/>
        <end position="483"/>
    </location>
</feature>
<evidence type="ECO:0000256" key="3">
    <source>
        <dbReference type="ARBA" id="ARBA00023015"/>
    </source>
</evidence>
<gene>
    <name evidence="8" type="ORF">EPUS_03780</name>
</gene>